<dbReference type="EMBL" id="BJWL01000008">
    <property type="protein sequence ID" value="GFY92599.1"/>
    <property type="molecule type" value="Genomic_DNA"/>
</dbReference>
<dbReference type="PROSITE" id="PS50004">
    <property type="entry name" value="C2"/>
    <property type="match status" value="1"/>
</dbReference>
<gene>
    <name evidence="2" type="ORF">Acr_08g0009950</name>
</gene>
<dbReference type="PANTHER" id="PTHR32246">
    <property type="entry name" value="INGRESSION PROTEIN FIC1"/>
    <property type="match status" value="1"/>
</dbReference>
<proteinExistence type="predicted"/>
<dbReference type="Gene3D" id="2.60.40.150">
    <property type="entry name" value="C2 domain"/>
    <property type="match status" value="1"/>
</dbReference>
<dbReference type="Pfam" id="PF00168">
    <property type="entry name" value="C2"/>
    <property type="match status" value="1"/>
</dbReference>
<dbReference type="CDD" id="cd04051">
    <property type="entry name" value="C2_SRC2_like"/>
    <property type="match status" value="1"/>
</dbReference>
<accession>A0A7J0F312</accession>
<sequence>MATTSRALEVTVISGEGLRLDRRRPVKKNAFAVVRTNSRISRTTKTDIDGGSYPTWNEKIVVDFPSQARFLTVEVHCKTYSGEKIVGTARIPATDFAGGYFPDNYLHFLSYRLREDGKGERNGIINLSVRVKVPENRVSATMCSGGAVPWMGGPLAVEGCSSGVVTGVPVWHRYKY</sequence>
<dbReference type="SMART" id="SM00239">
    <property type="entry name" value="C2"/>
    <property type="match status" value="1"/>
</dbReference>
<protein>
    <recommendedName>
        <fullName evidence="1">C2 domain-containing protein</fullName>
    </recommendedName>
</protein>
<dbReference type="AlphaFoldDB" id="A0A7J0F312"/>
<name>A0A7J0F312_9ERIC</name>
<feature type="domain" description="C2" evidence="1">
    <location>
        <begin position="1"/>
        <end position="106"/>
    </location>
</feature>
<dbReference type="OrthoDB" id="884464at2759"/>
<reference evidence="2 3" key="1">
    <citation type="submission" date="2019-07" db="EMBL/GenBank/DDBJ databases">
        <title>De Novo Assembly of kiwifruit Actinidia rufa.</title>
        <authorList>
            <person name="Sugita-Konishi S."/>
            <person name="Sato K."/>
            <person name="Mori E."/>
            <person name="Abe Y."/>
            <person name="Kisaki G."/>
            <person name="Hamano K."/>
            <person name="Suezawa K."/>
            <person name="Otani M."/>
            <person name="Fukuda T."/>
            <person name="Manabe T."/>
            <person name="Gomi K."/>
            <person name="Tabuchi M."/>
            <person name="Akimitsu K."/>
            <person name="Kataoka I."/>
        </authorList>
    </citation>
    <scope>NUCLEOTIDE SEQUENCE [LARGE SCALE GENOMIC DNA]</scope>
    <source>
        <strain evidence="3">cv. Fuchu</strain>
    </source>
</reference>
<comment type="caution">
    <text evidence="2">The sequence shown here is derived from an EMBL/GenBank/DDBJ whole genome shotgun (WGS) entry which is preliminary data.</text>
</comment>
<keyword evidence="3" id="KW-1185">Reference proteome</keyword>
<evidence type="ECO:0000313" key="2">
    <source>
        <dbReference type="EMBL" id="GFY92599.1"/>
    </source>
</evidence>
<evidence type="ECO:0000259" key="1">
    <source>
        <dbReference type="PROSITE" id="PS50004"/>
    </source>
</evidence>
<organism evidence="2 3">
    <name type="scientific">Actinidia rufa</name>
    <dbReference type="NCBI Taxonomy" id="165716"/>
    <lineage>
        <taxon>Eukaryota</taxon>
        <taxon>Viridiplantae</taxon>
        <taxon>Streptophyta</taxon>
        <taxon>Embryophyta</taxon>
        <taxon>Tracheophyta</taxon>
        <taxon>Spermatophyta</taxon>
        <taxon>Magnoliopsida</taxon>
        <taxon>eudicotyledons</taxon>
        <taxon>Gunneridae</taxon>
        <taxon>Pentapetalae</taxon>
        <taxon>asterids</taxon>
        <taxon>Ericales</taxon>
        <taxon>Actinidiaceae</taxon>
        <taxon>Actinidia</taxon>
    </lineage>
</organism>
<dbReference type="Proteomes" id="UP000585474">
    <property type="component" value="Unassembled WGS sequence"/>
</dbReference>
<evidence type="ECO:0000313" key="3">
    <source>
        <dbReference type="Proteomes" id="UP000585474"/>
    </source>
</evidence>
<dbReference type="InterPro" id="IPR000008">
    <property type="entry name" value="C2_dom"/>
</dbReference>
<dbReference type="PANTHER" id="PTHR32246:SF17">
    <property type="entry name" value="BON1-ASSOCIATED PROTEIN 2"/>
    <property type="match status" value="1"/>
</dbReference>
<dbReference type="GO" id="GO:0006952">
    <property type="term" value="P:defense response"/>
    <property type="evidence" value="ECO:0007669"/>
    <property type="project" value="InterPro"/>
</dbReference>
<dbReference type="SUPFAM" id="SSF49562">
    <property type="entry name" value="C2 domain (Calcium/lipid-binding domain, CaLB)"/>
    <property type="match status" value="1"/>
</dbReference>
<dbReference type="InterPro" id="IPR044750">
    <property type="entry name" value="C2_SRC2/BAP"/>
</dbReference>
<dbReference type="InterPro" id="IPR035892">
    <property type="entry name" value="C2_domain_sf"/>
</dbReference>